<evidence type="ECO:0000313" key="2">
    <source>
        <dbReference type="Proteomes" id="UP000515369"/>
    </source>
</evidence>
<dbReference type="Proteomes" id="UP000515369">
    <property type="component" value="Chromosome"/>
</dbReference>
<keyword evidence="2" id="KW-1185">Reference proteome</keyword>
<reference evidence="1 2" key="1">
    <citation type="submission" date="2020-07" db="EMBL/GenBank/DDBJ databases">
        <title>Spirosoma foliorum sp. nov., isolated from the leaves on the Nejang mountain Korea, Republic of.</title>
        <authorList>
            <person name="Ho H."/>
            <person name="Lee Y.-J."/>
            <person name="Nurcahyanto D.-A."/>
            <person name="Kim S.-G."/>
        </authorList>
    </citation>
    <scope>NUCLEOTIDE SEQUENCE [LARGE SCALE GENOMIC DNA]</scope>
    <source>
        <strain evidence="1 2">PL0136</strain>
    </source>
</reference>
<protein>
    <submittedName>
        <fullName evidence="1">Uncharacterized protein</fullName>
    </submittedName>
</protein>
<dbReference type="EMBL" id="CP059732">
    <property type="protein sequence ID" value="QMW06381.1"/>
    <property type="molecule type" value="Genomic_DNA"/>
</dbReference>
<gene>
    <name evidence="1" type="ORF">H3H32_16560</name>
</gene>
<sequence length="71" mass="7721">MKKLRMTQPAEGPHLAIVREFEDAHAEAILEAQKLPGATVCWEAVTNKTATTEGYSLVPTLSQPTEDTPAE</sequence>
<organism evidence="1 2">
    <name type="scientific">Spirosoma foliorum</name>
    <dbReference type="NCBI Taxonomy" id="2710596"/>
    <lineage>
        <taxon>Bacteria</taxon>
        <taxon>Pseudomonadati</taxon>
        <taxon>Bacteroidota</taxon>
        <taxon>Cytophagia</taxon>
        <taxon>Cytophagales</taxon>
        <taxon>Cytophagaceae</taxon>
        <taxon>Spirosoma</taxon>
    </lineage>
</organism>
<name>A0A7G5H5I9_9BACT</name>
<dbReference type="AlphaFoldDB" id="A0A7G5H5I9"/>
<dbReference type="RefSeq" id="WP_182463750.1">
    <property type="nucleotide sequence ID" value="NZ_CP059732.1"/>
</dbReference>
<dbReference type="KEGG" id="sfol:H3H32_16560"/>
<evidence type="ECO:0000313" key="1">
    <source>
        <dbReference type="EMBL" id="QMW06381.1"/>
    </source>
</evidence>
<accession>A0A7G5H5I9</accession>
<proteinExistence type="predicted"/>